<comment type="caution">
    <text evidence="2">The sequence shown here is derived from an EMBL/GenBank/DDBJ whole genome shotgun (WGS) entry which is preliminary data.</text>
</comment>
<protein>
    <recommendedName>
        <fullName evidence="1">Zinc finger/thioredoxin putative domain-containing protein</fullName>
    </recommendedName>
</protein>
<dbReference type="Pfam" id="PF13717">
    <property type="entry name" value="Zn_ribbon_4"/>
    <property type="match status" value="1"/>
</dbReference>
<evidence type="ECO:0000259" key="1">
    <source>
        <dbReference type="Pfam" id="PF13717"/>
    </source>
</evidence>
<dbReference type="NCBIfam" id="TIGR02098">
    <property type="entry name" value="MJ0042_CXXC"/>
    <property type="match status" value="1"/>
</dbReference>
<dbReference type="RefSeq" id="WP_210208648.1">
    <property type="nucleotide sequence ID" value="NZ_NPEX01000360.1"/>
</dbReference>
<organism evidence="2 3">
    <name type="scientific">Rhodoplanes roseus</name>
    <dbReference type="NCBI Taxonomy" id="29409"/>
    <lineage>
        <taxon>Bacteria</taxon>
        <taxon>Pseudomonadati</taxon>
        <taxon>Pseudomonadota</taxon>
        <taxon>Alphaproteobacteria</taxon>
        <taxon>Hyphomicrobiales</taxon>
        <taxon>Nitrobacteraceae</taxon>
        <taxon>Rhodoplanes</taxon>
    </lineage>
</organism>
<accession>A0A327KI83</accession>
<evidence type="ECO:0000313" key="3">
    <source>
        <dbReference type="Proteomes" id="UP000249130"/>
    </source>
</evidence>
<feature type="domain" description="Zinc finger/thioredoxin putative" evidence="1">
    <location>
        <begin position="1"/>
        <end position="35"/>
    </location>
</feature>
<gene>
    <name evidence="2" type="ORF">CH341_27855</name>
</gene>
<dbReference type="AlphaFoldDB" id="A0A327KI83"/>
<sequence>MKIVCPNCEAWYEVPEASVGRGRTVRCISCQTVWTAT</sequence>
<evidence type="ECO:0000313" key="2">
    <source>
        <dbReference type="EMBL" id="RAI38450.1"/>
    </source>
</evidence>
<dbReference type="Proteomes" id="UP000249130">
    <property type="component" value="Unassembled WGS sequence"/>
</dbReference>
<name>A0A327KI83_9BRAD</name>
<feature type="non-terminal residue" evidence="2">
    <location>
        <position position="37"/>
    </location>
</feature>
<reference evidence="2 3" key="1">
    <citation type="submission" date="2017-07" db="EMBL/GenBank/DDBJ databases">
        <title>Draft Genome Sequences of Select Purple Nonsulfur Bacteria.</title>
        <authorList>
            <person name="Lasarre B."/>
            <person name="Mckinlay J.B."/>
        </authorList>
    </citation>
    <scope>NUCLEOTIDE SEQUENCE [LARGE SCALE GENOMIC DNA]</scope>
    <source>
        <strain evidence="2 3">DSM 5909</strain>
    </source>
</reference>
<keyword evidence="3" id="KW-1185">Reference proteome</keyword>
<proteinExistence type="predicted"/>
<dbReference type="EMBL" id="NPEX01000360">
    <property type="protein sequence ID" value="RAI38450.1"/>
    <property type="molecule type" value="Genomic_DNA"/>
</dbReference>
<dbReference type="InterPro" id="IPR011723">
    <property type="entry name" value="Znf/thioredoxin_put"/>
</dbReference>